<dbReference type="GO" id="GO:0051056">
    <property type="term" value="P:regulation of small GTPase mediated signal transduction"/>
    <property type="evidence" value="ECO:0007669"/>
    <property type="project" value="InterPro"/>
</dbReference>
<evidence type="ECO:0000259" key="3">
    <source>
        <dbReference type="PROSITE" id="PS50085"/>
    </source>
</evidence>
<gene>
    <name evidence="4" type="ORF">BCR42DRAFT_319196</name>
</gene>
<dbReference type="InterPro" id="IPR000331">
    <property type="entry name" value="Rap/Ran_GAP_dom"/>
</dbReference>
<dbReference type="GO" id="GO:0005737">
    <property type="term" value="C:cytoplasm"/>
    <property type="evidence" value="ECO:0007669"/>
    <property type="project" value="TreeGrafter"/>
</dbReference>
<feature type="domain" description="Rap-GAP" evidence="3">
    <location>
        <begin position="28"/>
        <end position="243"/>
    </location>
</feature>
<sequence length="477" mass="54711">MPLIDVPFNRLKKITQDVMQSSGLEDDVLKLDENGIHTRYKFGILYVKEGQTKEEEWFSNEHESADLDCFLNVIGRRVPLVGYTGWAAGLDTKTGDSGEYTYVTTWQEHSIAYHVSTLLPSSQGDKQQIQRKRHIGNDIVCLVFVEGKQPFNPAAIKSQFLHVFIVVHKEESEDRTRWRVEIASVETVPSFGPPLPDGGVFFNDSELQSFLLAKLINAEYAALKSPKFAQPLSRAREGILSNIVERGYKLAQDPDIRTIHPSSRHSKSPSTSSERSSKSNHHHHEISPTPSRSSMIKDLSEGITGLGRRRSTQDSAENRHKAKQARRKAKGISENNQYPSSQDFDDIVQNYLDKLSFKKRDKALIDRQRYELILQVLQEPKNTSVSTAQFRFWVKKMFQLVPLHNGRLVVCHDNKPVAMREQIYHILIWAHRQSHHGGRDKTSTLVRRRFSWIPKELIARFVRHCPFCITRRNGHAD</sequence>
<dbReference type="OrthoDB" id="2499658at2759"/>
<dbReference type="PROSITE" id="PS50085">
    <property type="entry name" value="RAPGAP"/>
    <property type="match status" value="1"/>
</dbReference>
<feature type="non-terminal residue" evidence="4">
    <location>
        <position position="477"/>
    </location>
</feature>
<accession>A0A1X2IWV1</accession>
<keyword evidence="1" id="KW-0343">GTPase activation</keyword>
<name>A0A1X2IWV1_9FUNG</name>
<feature type="region of interest" description="Disordered" evidence="2">
    <location>
        <begin position="252"/>
        <end position="341"/>
    </location>
</feature>
<dbReference type="GO" id="GO:0005096">
    <property type="term" value="F:GTPase activator activity"/>
    <property type="evidence" value="ECO:0007669"/>
    <property type="project" value="UniProtKB-KW"/>
</dbReference>
<protein>
    <recommendedName>
        <fullName evidence="3">Rap-GAP domain-containing protein</fullName>
    </recommendedName>
</protein>
<dbReference type="InterPro" id="IPR041588">
    <property type="entry name" value="Integrase_H2C2"/>
</dbReference>
<keyword evidence="5" id="KW-1185">Reference proteome</keyword>
<dbReference type="Proteomes" id="UP000193560">
    <property type="component" value="Unassembled WGS sequence"/>
</dbReference>
<organism evidence="4 5">
    <name type="scientific">Absidia repens</name>
    <dbReference type="NCBI Taxonomy" id="90262"/>
    <lineage>
        <taxon>Eukaryota</taxon>
        <taxon>Fungi</taxon>
        <taxon>Fungi incertae sedis</taxon>
        <taxon>Mucoromycota</taxon>
        <taxon>Mucoromycotina</taxon>
        <taxon>Mucoromycetes</taxon>
        <taxon>Mucorales</taxon>
        <taxon>Cunninghamellaceae</taxon>
        <taxon>Absidia</taxon>
    </lineage>
</organism>
<reference evidence="4 5" key="1">
    <citation type="submission" date="2016-07" db="EMBL/GenBank/DDBJ databases">
        <title>Pervasive Adenine N6-methylation of Active Genes in Fungi.</title>
        <authorList>
            <consortium name="DOE Joint Genome Institute"/>
            <person name="Mondo S.J."/>
            <person name="Dannebaum R.O."/>
            <person name="Kuo R.C."/>
            <person name="Labutti K."/>
            <person name="Haridas S."/>
            <person name="Kuo A."/>
            <person name="Salamov A."/>
            <person name="Ahrendt S.R."/>
            <person name="Lipzen A."/>
            <person name="Sullivan W."/>
            <person name="Andreopoulos W.B."/>
            <person name="Clum A."/>
            <person name="Lindquist E."/>
            <person name="Daum C."/>
            <person name="Ramamoorthy G.K."/>
            <person name="Gryganskyi A."/>
            <person name="Culley D."/>
            <person name="Magnuson J.K."/>
            <person name="James T.Y."/>
            <person name="O'Malley M.A."/>
            <person name="Stajich J.E."/>
            <person name="Spatafora J.W."/>
            <person name="Visel A."/>
            <person name="Grigoriev I.V."/>
        </authorList>
    </citation>
    <scope>NUCLEOTIDE SEQUENCE [LARGE SCALE GENOMIC DNA]</scope>
    <source>
        <strain evidence="4 5">NRRL 1336</strain>
    </source>
</reference>
<dbReference type="Pfam" id="PF17921">
    <property type="entry name" value="Integrase_H2C2"/>
    <property type="match status" value="1"/>
</dbReference>
<dbReference type="EMBL" id="MCGE01000003">
    <property type="protein sequence ID" value="ORZ23524.1"/>
    <property type="molecule type" value="Genomic_DNA"/>
</dbReference>
<dbReference type="Pfam" id="PF02145">
    <property type="entry name" value="Rap_GAP"/>
    <property type="match status" value="1"/>
</dbReference>
<feature type="compositionally biased region" description="Basic residues" evidence="2">
    <location>
        <begin position="320"/>
        <end position="330"/>
    </location>
</feature>
<evidence type="ECO:0000313" key="4">
    <source>
        <dbReference type="EMBL" id="ORZ23524.1"/>
    </source>
</evidence>
<evidence type="ECO:0000313" key="5">
    <source>
        <dbReference type="Proteomes" id="UP000193560"/>
    </source>
</evidence>
<dbReference type="PANTHER" id="PTHR15711">
    <property type="entry name" value="RAP GTPASE-ACTIVATING PROTEIN"/>
    <property type="match status" value="1"/>
</dbReference>
<dbReference type="PANTHER" id="PTHR15711:SF22">
    <property type="entry name" value="RAP-GAP DOMAIN-CONTAINING PROTEIN"/>
    <property type="match status" value="1"/>
</dbReference>
<dbReference type="Gene3D" id="3.40.50.11210">
    <property type="entry name" value="Rap/Ran-GAP"/>
    <property type="match status" value="1"/>
</dbReference>
<dbReference type="InterPro" id="IPR035974">
    <property type="entry name" value="Rap/Ran-GAP_sf"/>
</dbReference>
<dbReference type="STRING" id="90262.A0A1X2IWV1"/>
<evidence type="ECO:0000256" key="1">
    <source>
        <dbReference type="ARBA" id="ARBA00022468"/>
    </source>
</evidence>
<proteinExistence type="predicted"/>
<dbReference type="SUPFAM" id="SSF111347">
    <property type="entry name" value="Rap/Ran-GAP"/>
    <property type="match status" value="1"/>
</dbReference>
<evidence type="ECO:0000256" key="2">
    <source>
        <dbReference type="SAM" id="MobiDB-lite"/>
    </source>
</evidence>
<dbReference type="AlphaFoldDB" id="A0A1X2IWV1"/>
<dbReference type="InterPro" id="IPR050989">
    <property type="entry name" value="Rap1_Ran_GAP"/>
</dbReference>
<comment type="caution">
    <text evidence="4">The sequence shown here is derived from an EMBL/GenBank/DDBJ whole genome shotgun (WGS) entry which is preliminary data.</text>
</comment>